<dbReference type="InterPro" id="IPR023298">
    <property type="entry name" value="ATPase_P-typ_TM_dom_sf"/>
</dbReference>
<accession>A0A2U1QIX2</accession>
<dbReference type="SUPFAM" id="SSF81665">
    <property type="entry name" value="Calcium ATPase, transmembrane domain M"/>
    <property type="match status" value="2"/>
</dbReference>
<dbReference type="Gene3D" id="1.20.1110.10">
    <property type="entry name" value="Calcium-transporting ATPase, transmembrane domain"/>
    <property type="match status" value="1"/>
</dbReference>
<evidence type="ECO:0000256" key="3">
    <source>
        <dbReference type="SAM" id="Phobius"/>
    </source>
</evidence>
<dbReference type="AlphaFoldDB" id="A0A2U1QIX2"/>
<keyword evidence="3" id="KW-1133">Transmembrane helix</keyword>
<dbReference type="Proteomes" id="UP000245207">
    <property type="component" value="Unassembled WGS sequence"/>
</dbReference>
<keyword evidence="6" id="KW-1185">Reference proteome</keyword>
<keyword evidence="2" id="KW-0460">Magnesium</keyword>
<protein>
    <submittedName>
        <fullName evidence="5">Calcium-transporting ATPase 5, plasma membrane-type</fullName>
    </submittedName>
</protein>
<dbReference type="PANTHER" id="PTHR24093">
    <property type="entry name" value="CATION TRANSPORTING ATPASE"/>
    <property type="match status" value="1"/>
</dbReference>
<dbReference type="OrthoDB" id="3352408at2759"/>
<keyword evidence="3" id="KW-0812">Transmembrane</keyword>
<keyword evidence="3" id="KW-0472">Membrane</keyword>
<evidence type="ECO:0000313" key="6">
    <source>
        <dbReference type="Proteomes" id="UP000245207"/>
    </source>
</evidence>
<organism evidence="5 6">
    <name type="scientific">Artemisia annua</name>
    <name type="common">Sweet wormwood</name>
    <dbReference type="NCBI Taxonomy" id="35608"/>
    <lineage>
        <taxon>Eukaryota</taxon>
        <taxon>Viridiplantae</taxon>
        <taxon>Streptophyta</taxon>
        <taxon>Embryophyta</taxon>
        <taxon>Tracheophyta</taxon>
        <taxon>Spermatophyta</taxon>
        <taxon>Magnoliopsida</taxon>
        <taxon>eudicotyledons</taxon>
        <taxon>Gunneridae</taxon>
        <taxon>Pentapetalae</taxon>
        <taxon>asterids</taxon>
        <taxon>campanulids</taxon>
        <taxon>Asterales</taxon>
        <taxon>Asteraceae</taxon>
        <taxon>Asteroideae</taxon>
        <taxon>Anthemideae</taxon>
        <taxon>Artemisiinae</taxon>
        <taxon>Artemisia</taxon>
    </lineage>
</organism>
<feature type="transmembrane region" description="Helical" evidence="3">
    <location>
        <begin position="32"/>
        <end position="52"/>
    </location>
</feature>
<dbReference type="GO" id="GO:0046872">
    <property type="term" value="F:metal ion binding"/>
    <property type="evidence" value="ECO:0007669"/>
    <property type="project" value="UniProtKB-KW"/>
</dbReference>
<dbReference type="Pfam" id="PF00689">
    <property type="entry name" value="Cation_ATPase_C"/>
    <property type="match status" value="1"/>
</dbReference>
<dbReference type="EMBL" id="PKPP01000094">
    <property type="protein sequence ID" value="PWA97925.1"/>
    <property type="molecule type" value="Genomic_DNA"/>
</dbReference>
<feature type="domain" description="Cation-transporting P-type ATPase C-terminal" evidence="4">
    <location>
        <begin position="103"/>
        <end position="189"/>
    </location>
</feature>
<name>A0A2U1QIX2_ARTAN</name>
<dbReference type="GO" id="GO:0005886">
    <property type="term" value="C:plasma membrane"/>
    <property type="evidence" value="ECO:0007669"/>
    <property type="project" value="TreeGrafter"/>
</dbReference>
<reference evidence="5 6" key="1">
    <citation type="journal article" date="2018" name="Mol. Plant">
        <title>The genome of Artemisia annua provides insight into the evolution of Asteraceae family and artemisinin biosynthesis.</title>
        <authorList>
            <person name="Shen Q."/>
            <person name="Zhang L."/>
            <person name="Liao Z."/>
            <person name="Wang S."/>
            <person name="Yan T."/>
            <person name="Shi P."/>
            <person name="Liu M."/>
            <person name="Fu X."/>
            <person name="Pan Q."/>
            <person name="Wang Y."/>
            <person name="Lv Z."/>
            <person name="Lu X."/>
            <person name="Zhang F."/>
            <person name="Jiang W."/>
            <person name="Ma Y."/>
            <person name="Chen M."/>
            <person name="Hao X."/>
            <person name="Li L."/>
            <person name="Tang Y."/>
            <person name="Lv G."/>
            <person name="Zhou Y."/>
            <person name="Sun X."/>
            <person name="Brodelius P.E."/>
            <person name="Rose J.K.C."/>
            <person name="Tang K."/>
        </authorList>
    </citation>
    <scope>NUCLEOTIDE SEQUENCE [LARGE SCALE GENOMIC DNA]</scope>
    <source>
        <strain evidence="6">cv. Huhao1</strain>
        <tissue evidence="5">Leaf</tissue>
    </source>
</reference>
<dbReference type="PANTHER" id="PTHR24093:SF462">
    <property type="entry name" value="CALCIUM-TRANSPORTING ATPASE 11, PLASMA MEMBRANE-TYPE-RELATED"/>
    <property type="match status" value="1"/>
</dbReference>
<evidence type="ECO:0000259" key="4">
    <source>
        <dbReference type="Pfam" id="PF00689"/>
    </source>
</evidence>
<feature type="transmembrane region" description="Helical" evidence="3">
    <location>
        <begin position="136"/>
        <end position="157"/>
    </location>
</feature>
<evidence type="ECO:0000313" key="5">
    <source>
        <dbReference type="EMBL" id="PWA97925.1"/>
    </source>
</evidence>
<feature type="transmembrane region" description="Helical" evidence="3">
    <location>
        <begin position="169"/>
        <end position="190"/>
    </location>
</feature>
<dbReference type="STRING" id="35608.A0A2U1QIX2"/>
<comment type="caution">
    <text evidence="5">The sequence shown here is derived from an EMBL/GenBank/DDBJ whole genome shotgun (WGS) entry which is preliminary data.</text>
</comment>
<proteinExistence type="predicted"/>
<dbReference type="GO" id="GO:0005388">
    <property type="term" value="F:P-type calcium transporter activity"/>
    <property type="evidence" value="ECO:0007669"/>
    <property type="project" value="TreeGrafter"/>
</dbReference>
<evidence type="ECO:0000256" key="2">
    <source>
        <dbReference type="ARBA" id="ARBA00022842"/>
    </source>
</evidence>
<sequence>MAVMIAMVVFQVIIVEFLGTFASTVPFDWQLWVLSIVIGLVSMPIAVILKCIPVEKKRLVSEQHDGYEILPDGPEQRNIIAGKPTLNLHGVKCQYATAILDITFIFTTFVFCQVVNETNSRNIDKINIFRGMFSSWIFMAVMIAMVVFQVIIVEFLGTFASTVPLDWQLWVLSIVIGLVSMPIAVILKCIPVEK</sequence>
<keyword evidence="1" id="KW-0479">Metal-binding</keyword>
<dbReference type="InterPro" id="IPR006068">
    <property type="entry name" value="ATPase_P-typ_cation-transptr_C"/>
</dbReference>
<evidence type="ECO:0000256" key="1">
    <source>
        <dbReference type="ARBA" id="ARBA00022723"/>
    </source>
</evidence>
<gene>
    <name evidence="5" type="ORF">CTI12_AA021940</name>
</gene>